<dbReference type="InterPro" id="IPR046357">
    <property type="entry name" value="PPIase_dom_sf"/>
</dbReference>
<name>A0A271IUV4_9BACT</name>
<dbReference type="AlphaFoldDB" id="A0A271IUV4"/>
<proteinExistence type="predicted"/>
<feature type="chain" id="PRO_5012131190" description="PpiC domain-containing protein" evidence="2">
    <location>
        <begin position="23"/>
        <end position="579"/>
    </location>
</feature>
<reference evidence="4 5" key="1">
    <citation type="submission" date="2016-11" db="EMBL/GenBank/DDBJ databases">
        <title>Study of marine rhodopsin-containing bacteria.</title>
        <authorList>
            <person name="Yoshizawa S."/>
            <person name="Kumagai Y."/>
            <person name="Kogure K."/>
        </authorList>
    </citation>
    <scope>NUCLEOTIDE SEQUENCE [LARGE SCALE GENOMIC DNA]</scope>
    <source>
        <strain evidence="4 5">SAORIC-28</strain>
    </source>
</reference>
<keyword evidence="1" id="KW-0697">Rotamase</keyword>
<dbReference type="GO" id="GO:0003755">
    <property type="term" value="F:peptidyl-prolyl cis-trans isomerase activity"/>
    <property type="evidence" value="ECO:0007669"/>
    <property type="project" value="UniProtKB-KW"/>
</dbReference>
<dbReference type="Gene3D" id="3.10.50.40">
    <property type="match status" value="2"/>
</dbReference>
<keyword evidence="5" id="KW-1185">Reference proteome</keyword>
<dbReference type="EMBL" id="MQWD01000001">
    <property type="protein sequence ID" value="PAP75031.1"/>
    <property type="molecule type" value="Genomic_DNA"/>
</dbReference>
<dbReference type="InterPro" id="IPR050245">
    <property type="entry name" value="PrsA_foldase"/>
</dbReference>
<dbReference type="PANTHER" id="PTHR47245">
    <property type="entry name" value="PEPTIDYLPROLYL ISOMERASE"/>
    <property type="match status" value="1"/>
</dbReference>
<evidence type="ECO:0000313" key="4">
    <source>
        <dbReference type="EMBL" id="PAP75031.1"/>
    </source>
</evidence>
<evidence type="ECO:0000259" key="3">
    <source>
        <dbReference type="PROSITE" id="PS50198"/>
    </source>
</evidence>
<dbReference type="SUPFAM" id="SSF54534">
    <property type="entry name" value="FKBP-like"/>
    <property type="match status" value="1"/>
</dbReference>
<feature type="signal peptide" evidence="2">
    <location>
        <begin position="1"/>
        <end position="22"/>
    </location>
</feature>
<evidence type="ECO:0000256" key="1">
    <source>
        <dbReference type="PROSITE-ProRule" id="PRU00278"/>
    </source>
</evidence>
<evidence type="ECO:0000256" key="2">
    <source>
        <dbReference type="SAM" id="SignalP"/>
    </source>
</evidence>
<dbReference type="Pfam" id="PF13145">
    <property type="entry name" value="Rotamase_2"/>
    <property type="match status" value="1"/>
</dbReference>
<dbReference type="OrthoDB" id="1523637at2"/>
<dbReference type="RefSeq" id="WP_095508657.1">
    <property type="nucleotide sequence ID" value="NZ_MQWD01000001.1"/>
</dbReference>
<dbReference type="Proteomes" id="UP000216339">
    <property type="component" value="Unassembled WGS sequence"/>
</dbReference>
<keyword evidence="2" id="KW-0732">Signal</keyword>
<gene>
    <name evidence="4" type="ORF">BSZ37_00465</name>
</gene>
<sequence length="579" mass="65329">MRLSRSLALGLLVVLGTVPALGQPAGRQAVVATVEDDVDVTMGELRDRAERIFYRGVMDPTEQLRIALKEATLERLKGRDFFRLGYDEEPAFLAGLGPRYAEELLVAYYEQTYEEPFLNEDAIRAQHEAMGRVVFYRQIVLRKPPGATPATLAALRETVEEVRRQLDEGASVEALVARYSEDEASVRTGGLMAPVTWERSTRSPMMAVTFRLEPGEALSLDRGDAFVIVVGERVEEVPVPPLAQVRPRIVEVQRGRYSEQANQAYYEERQATVDSTTVRWNDEVVSKIVEWARTPGFFETDYAETVRAHVAESGDAVVFTDSAGELRLSELPRLIGEVLAVSRSSGRHSVLFVRDYLLEAVRADRMVDVALELGLDEELMRPGTPSPVLAEAFEQYYDRKRIEARLPEPTEPALRAFYEAHADSLFYQLPTVYTEVIERETEAEADDVWARLQAGTPFEDASDRRLRRSFGRTRDGEIVARFIQEPPYLGEVAFGLGEGEVTGPVAYDTPEGRRYAVVKATRRLDERQLGFDEVRERVVEAFTEHHRERLAAEVEAELRERYAVEVDEALWARVLGGPQ</sequence>
<protein>
    <recommendedName>
        <fullName evidence="3">PpiC domain-containing protein</fullName>
    </recommendedName>
</protein>
<evidence type="ECO:0000313" key="5">
    <source>
        <dbReference type="Proteomes" id="UP000216339"/>
    </source>
</evidence>
<dbReference type="InterPro" id="IPR000297">
    <property type="entry name" value="PPIase_PpiC"/>
</dbReference>
<dbReference type="Pfam" id="PF00639">
    <property type="entry name" value="Rotamase"/>
    <property type="match status" value="1"/>
</dbReference>
<accession>A0A271IUV4</accession>
<organism evidence="4 5">
    <name type="scientific">Rubrivirga marina</name>
    <dbReference type="NCBI Taxonomy" id="1196024"/>
    <lineage>
        <taxon>Bacteria</taxon>
        <taxon>Pseudomonadati</taxon>
        <taxon>Rhodothermota</taxon>
        <taxon>Rhodothermia</taxon>
        <taxon>Rhodothermales</taxon>
        <taxon>Rubricoccaceae</taxon>
        <taxon>Rubrivirga</taxon>
    </lineage>
</organism>
<feature type="domain" description="PpiC" evidence="3">
    <location>
        <begin position="131"/>
        <end position="216"/>
    </location>
</feature>
<comment type="caution">
    <text evidence="4">The sequence shown here is derived from an EMBL/GenBank/DDBJ whole genome shotgun (WGS) entry which is preliminary data.</text>
</comment>
<dbReference type="PROSITE" id="PS50198">
    <property type="entry name" value="PPIC_PPIASE_2"/>
    <property type="match status" value="1"/>
</dbReference>
<dbReference type="PANTHER" id="PTHR47245:SF2">
    <property type="entry name" value="PEPTIDYL-PROLYL CIS-TRANS ISOMERASE HP_0175-RELATED"/>
    <property type="match status" value="1"/>
</dbReference>
<keyword evidence="1" id="KW-0413">Isomerase</keyword>